<evidence type="ECO:0000313" key="13">
    <source>
        <dbReference type="Proteomes" id="UP000436088"/>
    </source>
</evidence>
<evidence type="ECO:0000256" key="5">
    <source>
        <dbReference type="ARBA" id="ARBA00023015"/>
    </source>
</evidence>
<dbReference type="FunFam" id="4.10.1100.10:FF:000001">
    <property type="entry name" value="Squamosa promoter-binding-like protein 14"/>
    <property type="match status" value="1"/>
</dbReference>
<dbReference type="GO" id="GO:0008270">
    <property type="term" value="F:zinc ion binding"/>
    <property type="evidence" value="ECO:0007669"/>
    <property type="project" value="UniProtKB-KW"/>
</dbReference>
<keyword evidence="8" id="KW-0539">Nucleus</keyword>
<keyword evidence="5" id="KW-0805">Transcription regulation</keyword>
<name>A0A6A3A6I3_HIBSY</name>
<dbReference type="InterPro" id="IPR036893">
    <property type="entry name" value="SBP_sf"/>
</dbReference>
<keyword evidence="2" id="KW-0479">Metal-binding</keyword>
<dbReference type="PANTHER" id="PTHR31251">
    <property type="entry name" value="SQUAMOSA PROMOTER-BINDING-LIKE PROTEIN 4"/>
    <property type="match status" value="1"/>
</dbReference>
<dbReference type="Pfam" id="PF03110">
    <property type="entry name" value="SBP"/>
    <property type="match status" value="1"/>
</dbReference>
<feature type="domain" description="SBP-type" evidence="11">
    <location>
        <begin position="76"/>
        <end position="153"/>
    </location>
</feature>
<keyword evidence="4" id="KW-0862">Zinc</keyword>
<comment type="caution">
    <text evidence="12">The sequence shown here is derived from an EMBL/GenBank/DDBJ whole genome shotgun (WGS) entry which is preliminary data.</text>
</comment>
<dbReference type="GO" id="GO:0005634">
    <property type="term" value="C:nucleus"/>
    <property type="evidence" value="ECO:0007669"/>
    <property type="project" value="UniProtKB-SubCell"/>
</dbReference>
<evidence type="ECO:0000256" key="6">
    <source>
        <dbReference type="ARBA" id="ARBA00023125"/>
    </source>
</evidence>
<dbReference type="SUPFAM" id="SSF103612">
    <property type="entry name" value="SBT domain"/>
    <property type="match status" value="1"/>
</dbReference>
<evidence type="ECO:0000256" key="1">
    <source>
        <dbReference type="ARBA" id="ARBA00004123"/>
    </source>
</evidence>
<dbReference type="PROSITE" id="PS51141">
    <property type="entry name" value="ZF_SBP"/>
    <property type="match status" value="1"/>
</dbReference>
<evidence type="ECO:0000256" key="7">
    <source>
        <dbReference type="ARBA" id="ARBA00023163"/>
    </source>
</evidence>
<gene>
    <name evidence="12" type="ORF">F3Y22_tig00110569pilonHSYRG00205</name>
</gene>
<reference evidence="12" key="1">
    <citation type="submission" date="2019-09" db="EMBL/GenBank/DDBJ databases">
        <title>Draft genome information of white flower Hibiscus syriacus.</title>
        <authorList>
            <person name="Kim Y.-M."/>
        </authorList>
    </citation>
    <scope>NUCLEOTIDE SEQUENCE [LARGE SCALE GENOMIC DNA]</scope>
    <source>
        <strain evidence="12">YM2019G1</strain>
    </source>
</reference>
<evidence type="ECO:0000256" key="4">
    <source>
        <dbReference type="ARBA" id="ARBA00022833"/>
    </source>
</evidence>
<dbReference type="EMBL" id="VEPZ02001033">
    <property type="protein sequence ID" value="KAE8699941.1"/>
    <property type="molecule type" value="Genomic_DNA"/>
</dbReference>
<comment type="subcellular location">
    <subcellularLocation>
        <location evidence="1">Nucleus</location>
    </subcellularLocation>
</comment>
<keyword evidence="6" id="KW-0238">DNA-binding</keyword>
<protein>
    <submittedName>
        <fullName evidence="12">Squamosa promoter-binding-like protein 19</fullName>
    </submittedName>
</protein>
<proteinExistence type="predicted"/>
<organism evidence="12 13">
    <name type="scientific">Hibiscus syriacus</name>
    <name type="common">Rose of Sharon</name>
    <dbReference type="NCBI Taxonomy" id="106335"/>
    <lineage>
        <taxon>Eukaryota</taxon>
        <taxon>Viridiplantae</taxon>
        <taxon>Streptophyta</taxon>
        <taxon>Embryophyta</taxon>
        <taxon>Tracheophyta</taxon>
        <taxon>Spermatophyta</taxon>
        <taxon>Magnoliopsida</taxon>
        <taxon>eudicotyledons</taxon>
        <taxon>Gunneridae</taxon>
        <taxon>Pentapetalae</taxon>
        <taxon>rosids</taxon>
        <taxon>malvids</taxon>
        <taxon>Malvales</taxon>
        <taxon>Malvaceae</taxon>
        <taxon>Malvoideae</taxon>
        <taxon>Hibiscus</taxon>
    </lineage>
</organism>
<evidence type="ECO:0000256" key="2">
    <source>
        <dbReference type="ARBA" id="ARBA00022723"/>
    </source>
</evidence>
<sequence>MEWNLKAASWDLSDFVEQTVTNTDEISKGDSEVDLELGQVGNSGEIPPDKWMGAGVLSMESSSFKKARINDIGTRPVSCVVDECDSDLSKCREYHRRHKVCELHSKTAQVMINGLKQRFCQQCSRFHSLEEFDDGKRSCRTRLDRHNRRRRKPQPDPLLHSRTGFSNYQGSQMLPFSGLQVYPSTSVVKATWPRANDSVAEACCLNPKQPINSPAKQNLVLGSPSSNYREGKQCMLLQGEDQTPVKASVCQPVLGAVAAFSEGNGSCHSLLRDGLTPQVRDSDCALSLLSSPLSHTPGIGSSNTVQSLGPSLQNYIIEPMGSVIANVSTTTTVHGAGMFHLDSGESSGSEAPRTLPFHWQDSNVKSIERCQSGLPYSDGGAFGDFKSLNNSAFLQIGAESDGDLVEIVTEDATVPHRGSIVDGYLNGQDNVRCHVSIDVLPSVPTGREELSSFGPCSPYSLDPTTVISLYPPPRRN</sequence>
<keyword evidence="3 9" id="KW-0863">Zinc-finger</keyword>
<dbReference type="InterPro" id="IPR044817">
    <property type="entry name" value="SBP-like"/>
</dbReference>
<dbReference type="Proteomes" id="UP000436088">
    <property type="component" value="Unassembled WGS sequence"/>
</dbReference>
<evidence type="ECO:0000313" key="12">
    <source>
        <dbReference type="EMBL" id="KAE8699941.1"/>
    </source>
</evidence>
<evidence type="ECO:0000256" key="8">
    <source>
        <dbReference type="ARBA" id="ARBA00023242"/>
    </source>
</evidence>
<evidence type="ECO:0000256" key="3">
    <source>
        <dbReference type="ARBA" id="ARBA00022771"/>
    </source>
</evidence>
<dbReference type="GO" id="GO:0003677">
    <property type="term" value="F:DNA binding"/>
    <property type="evidence" value="ECO:0007669"/>
    <property type="project" value="UniProtKB-KW"/>
</dbReference>
<feature type="region of interest" description="Disordered" evidence="10">
    <location>
        <begin position="143"/>
        <end position="164"/>
    </location>
</feature>
<keyword evidence="13" id="KW-1185">Reference proteome</keyword>
<evidence type="ECO:0000259" key="11">
    <source>
        <dbReference type="PROSITE" id="PS51141"/>
    </source>
</evidence>
<evidence type="ECO:0000256" key="10">
    <source>
        <dbReference type="SAM" id="MobiDB-lite"/>
    </source>
</evidence>
<dbReference type="AlphaFoldDB" id="A0A6A3A6I3"/>
<dbReference type="InterPro" id="IPR004333">
    <property type="entry name" value="SBP_dom"/>
</dbReference>
<dbReference type="Gene3D" id="4.10.1100.10">
    <property type="entry name" value="Transcription factor, SBP-box domain"/>
    <property type="match status" value="1"/>
</dbReference>
<keyword evidence="7" id="KW-0804">Transcription</keyword>
<dbReference type="PANTHER" id="PTHR31251:SF208">
    <property type="entry name" value="SQUAMOSA PROMOTER-BINDING-LIKE PROTEIN 18"/>
    <property type="match status" value="1"/>
</dbReference>
<evidence type="ECO:0000256" key="9">
    <source>
        <dbReference type="PROSITE-ProRule" id="PRU00470"/>
    </source>
</evidence>
<accession>A0A6A3A6I3</accession>